<feature type="domain" description="HAT C-terminal dimerisation" evidence="1">
    <location>
        <begin position="130"/>
        <end position="191"/>
    </location>
</feature>
<dbReference type="AlphaFoldDB" id="A0AAV0WRV2"/>
<evidence type="ECO:0000313" key="2">
    <source>
        <dbReference type="EMBL" id="CAI6358567.1"/>
    </source>
</evidence>
<organism evidence="2 3">
    <name type="scientific">Macrosiphum euphorbiae</name>
    <name type="common">potato aphid</name>
    <dbReference type="NCBI Taxonomy" id="13131"/>
    <lineage>
        <taxon>Eukaryota</taxon>
        <taxon>Metazoa</taxon>
        <taxon>Ecdysozoa</taxon>
        <taxon>Arthropoda</taxon>
        <taxon>Hexapoda</taxon>
        <taxon>Insecta</taxon>
        <taxon>Pterygota</taxon>
        <taxon>Neoptera</taxon>
        <taxon>Paraneoptera</taxon>
        <taxon>Hemiptera</taxon>
        <taxon>Sternorrhyncha</taxon>
        <taxon>Aphidomorpha</taxon>
        <taxon>Aphidoidea</taxon>
        <taxon>Aphididae</taxon>
        <taxon>Macrosiphini</taxon>
        <taxon>Macrosiphum</taxon>
    </lineage>
</organism>
<comment type="caution">
    <text evidence="2">The sequence shown here is derived from an EMBL/GenBank/DDBJ whole genome shotgun (WGS) entry which is preliminary data.</text>
</comment>
<dbReference type="PANTHER" id="PTHR46289:SF14">
    <property type="entry name" value="DUF4371 DOMAIN-CONTAINING PROTEIN"/>
    <property type="match status" value="1"/>
</dbReference>
<dbReference type="InterPro" id="IPR052958">
    <property type="entry name" value="IFN-induced_PKR_regulator"/>
</dbReference>
<reference evidence="2 3" key="1">
    <citation type="submission" date="2023-01" db="EMBL/GenBank/DDBJ databases">
        <authorList>
            <person name="Whitehead M."/>
        </authorList>
    </citation>
    <scope>NUCLEOTIDE SEQUENCE [LARGE SCALE GENOMIC DNA]</scope>
</reference>
<evidence type="ECO:0000313" key="3">
    <source>
        <dbReference type="Proteomes" id="UP001160148"/>
    </source>
</evidence>
<evidence type="ECO:0000259" key="1">
    <source>
        <dbReference type="Pfam" id="PF05699"/>
    </source>
</evidence>
<dbReference type="PANTHER" id="PTHR46289">
    <property type="entry name" value="52 KDA REPRESSOR OF THE INHIBITOR OF THE PROTEIN KINASE-LIKE PROTEIN-RELATED"/>
    <property type="match status" value="1"/>
</dbReference>
<dbReference type="EMBL" id="CARXXK010000002">
    <property type="protein sequence ID" value="CAI6358567.1"/>
    <property type="molecule type" value="Genomic_DNA"/>
</dbReference>
<accession>A0AAV0WRV2</accession>
<protein>
    <recommendedName>
        <fullName evidence="1">HAT C-terminal dimerisation domain-containing protein</fullName>
    </recommendedName>
</protein>
<dbReference type="GO" id="GO:0046983">
    <property type="term" value="F:protein dimerization activity"/>
    <property type="evidence" value="ECO:0007669"/>
    <property type="project" value="InterPro"/>
</dbReference>
<proteinExistence type="predicted"/>
<keyword evidence="3" id="KW-1185">Reference proteome</keyword>
<dbReference type="InterPro" id="IPR008906">
    <property type="entry name" value="HATC_C_dom"/>
</dbReference>
<dbReference type="Proteomes" id="UP001160148">
    <property type="component" value="Unassembled WGS sequence"/>
</dbReference>
<name>A0AAV0WRV2_9HEMI</name>
<gene>
    <name evidence="2" type="ORF">MEUPH1_LOCUS14070</name>
</gene>
<dbReference type="Pfam" id="PF05699">
    <property type="entry name" value="Dimer_Tnp_hAT"/>
    <property type="match status" value="1"/>
</dbReference>
<sequence length="214" mass="24382">MYSEKIQQLQSTVPEIIEALTNISEWNELDSSFKSKTLLTAMCTCEFIISIKALSSILCITAPISRILQGIDNDILAEFELATIKTGYTFDDDLLKESQLKSEIQLWKEKWKKIKNDDGYVIKDALTAIDQCNGILYPNIKKILFIIACLPVTVASAERNFSTLRRLKTWLPSSMGQDRLVGLPLLNIHRDIEITVDEVIEELAKKSRRLEFIL</sequence>